<evidence type="ECO:0000313" key="1">
    <source>
        <dbReference type="Proteomes" id="UP000887563"/>
    </source>
</evidence>
<reference evidence="2" key="1">
    <citation type="submission" date="2022-11" db="UniProtKB">
        <authorList>
            <consortium name="WormBaseParasite"/>
        </authorList>
    </citation>
    <scope>IDENTIFICATION</scope>
</reference>
<evidence type="ECO:0000313" key="2">
    <source>
        <dbReference type="WBParaSite" id="Minc3s00437g12324"/>
    </source>
</evidence>
<organism evidence="1 2">
    <name type="scientific">Meloidogyne incognita</name>
    <name type="common">Southern root-knot nematode worm</name>
    <name type="synonym">Oxyuris incognita</name>
    <dbReference type="NCBI Taxonomy" id="6306"/>
    <lineage>
        <taxon>Eukaryota</taxon>
        <taxon>Metazoa</taxon>
        <taxon>Ecdysozoa</taxon>
        <taxon>Nematoda</taxon>
        <taxon>Chromadorea</taxon>
        <taxon>Rhabditida</taxon>
        <taxon>Tylenchina</taxon>
        <taxon>Tylenchomorpha</taxon>
        <taxon>Tylenchoidea</taxon>
        <taxon>Meloidogynidae</taxon>
        <taxon>Meloidogyninae</taxon>
        <taxon>Meloidogyne</taxon>
        <taxon>Meloidogyne incognita group</taxon>
    </lineage>
</organism>
<accession>A0A914LE01</accession>
<sequence length="370" mass="41041">MEEIVQSFVDGLITERENDVIKQPQSAVVLEEEGKKDVCEGTEGVEETLEGAVENFVEETLEEAVETALETALDIPVEGALEENPVEETLENFVEGALETALEVPVETPLSPPSAPPAEEEPLLNIQPTICSVTTIEKPIEKENNKIVEENVAENPPIPQQEEQQIVMNNGGDESTNFNNRPFNTTDSFMAAAMGGGLNDDTMDIANFIEQFDEQLNSPPPNNRENVQQVLSNEIVIEKVSAEEVNNKNNNNIPPPRPIKYTNQTAKKTINGGGGGLSFCQFSVTGRKRVNDALKFKPKEEAKPPQQQLLSLSSPRKRPPIFKHVALQRVRVSLPDVEKLFKEPEMDCGQLKKAILELEQKNFGFKQKRT</sequence>
<name>A0A914LE01_MELIC</name>
<dbReference type="Proteomes" id="UP000887563">
    <property type="component" value="Unplaced"/>
</dbReference>
<proteinExistence type="predicted"/>
<protein>
    <submittedName>
        <fullName evidence="2">Candidate secreted effector</fullName>
    </submittedName>
</protein>
<dbReference type="AlphaFoldDB" id="A0A914LE01"/>
<dbReference type="WBParaSite" id="Minc3s00437g12324">
    <property type="protein sequence ID" value="Minc3s00437g12324"/>
    <property type="gene ID" value="Minc3s00437g12324"/>
</dbReference>
<keyword evidence="1" id="KW-1185">Reference proteome</keyword>